<dbReference type="Proteomes" id="UP000637769">
    <property type="component" value="Unassembled WGS sequence"/>
</dbReference>
<keyword evidence="3" id="KW-1185">Reference proteome</keyword>
<evidence type="ECO:0000313" key="3">
    <source>
        <dbReference type="Proteomes" id="UP000637769"/>
    </source>
</evidence>
<evidence type="ECO:0000256" key="1">
    <source>
        <dbReference type="SAM" id="MobiDB-lite"/>
    </source>
</evidence>
<dbReference type="EMBL" id="BMCH01000001">
    <property type="protein sequence ID" value="GGC20680.1"/>
    <property type="molecule type" value="Genomic_DNA"/>
</dbReference>
<reference evidence="3" key="1">
    <citation type="journal article" date="2019" name="Int. J. Syst. Evol. Microbiol.">
        <title>The Global Catalogue of Microorganisms (GCM) 10K type strain sequencing project: providing services to taxonomists for standard genome sequencing and annotation.</title>
        <authorList>
            <consortium name="The Broad Institute Genomics Platform"/>
            <consortium name="The Broad Institute Genome Sequencing Center for Infectious Disease"/>
            <person name="Wu L."/>
            <person name="Ma J."/>
        </authorList>
    </citation>
    <scope>NUCLEOTIDE SEQUENCE [LARGE SCALE GENOMIC DNA]</scope>
    <source>
        <strain evidence="3">CCM 7132</strain>
    </source>
</reference>
<gene>
    <name evidence="2" type="ORF">GCM10007207_02420</name>
</gene>
<accession>A0ABQ1L8I7</accession>
<name>A0ABQ1L8I7_9PROT</name>
<comment type="caution">
    <text evidence="2">The sequence shown here is derived from an EMBL/GenBank/DDBJ whole genome shotgun (WGS) entry which is preliminary data.</text>
</comment>
<feature type="region of interest" description="Disordered" evidence="1">
    <location>
        <begin position="1"/>
        <end position="35"/>
    </location>
</feature>
<proteinExistence type="predicted"/>
<organism evidence="2 3">
    <name type="scientific">Asaia siamensis</name>
    <dbReference type="NCBI Taxonomy" id="110479"/>
    <lineage>
        <taxon>Bacteria</taxon>
        <taxon>Pseudomonadati</taxon>
        <taxon>Pseudomonadota</taxon>
        <taxon>Alphaproteobacteria</taxon>
        <taxon>Acetobacterales</taxon>
        <taxon>Acetobacteraceae</taxon>
        <taxon>Asaia</taxon>
    </lineage>
</organism>
<evidence type="ECO:0000313" key="2">
    <source>
        <dbReference type="EMBL" id="GGC20680.1"/>
    </source>
</evidence>
<feature type="compositionally biased region" description="Basic and acidic residues" evidence="1">
    <location>
        <begin position="18"/>
        <end position="29"/>
    </location>
</feature>
<sequence length="59" mass="6535">MFPALQGEHSASQDDGVEERFATKTREKGSQYPDHTGCGLPVLTALLCRWDESRQAKKG</sequence>
<protein>
    <submittedName>
        <fullName evidence="2">Uncharacterized protein</fullName>
    </submittedName>
</protein>